<organism evidence="1">
    <name type="scientific">bioreactor metagenome</name>
    <dbReference type="NCBI Taxonomy" id="1076179"/>
    <lineage>
        <taxon>unclassified sequences</taxon>
        <taxon>metagenomes</taxon>
        <taxon>ecological metagenomes</taxon>
    </lineage>
</organism>
<dbReference type="GO" id="GO:0005737">
    <property type="term" value="C:cytoplasm"/>
    <property type="evidence" value="ECO:0007669"/>
    <property type="project" value="TreeGrafter"/>
</dbReference>
<dbReference type="Gene3D" id="3.40.50.150">
    <property type="entry name" value="Vaccinia Virus protein VP39"/>
    <property type="match status" value="1"/>
</dbReference>
<dbReference type="EMBL" id="VSSQ01114425">
    <property type="protein sequence ID" value="MPN50331.1"/>
    <property type="molecule type" value="Genomic_DNA"/>
</dbReference>
<name>A0A645IG94_9ZZZZ</name>
<keyword evidence="1" id="KW-0489">Methyltransferase</keyword>
<dbReference type="AlphaFoldDB" id="A0A645IG94"/>
<proteinExistence type="predicted"/>
<dbReference type="PANTHER" id="PTHR11265:SF0">
    <property type="entry name" value="12S RRNA N4-METHYLCYTIDINE METHYLTRANSFERASE"/>
    <property type="match status" value="1"/>
</dbReference>
<dbReference type="SUPFAM" id="SSF53335">
    <property type="entry name" value="S-adenosyl-L-methionine-dependent methyltransferases"/>
    <property type="match status" value="1"/>
</dbReference>
<dbReference type="GO" id="GO:0070475">
    <property type="term" value="P:rRNA base methylation"/>
    <property type="evidence" value="ECO:0007669"/>
    <property type="project" value="TreeGrafter"/>
</dbReference>
<keyword evidence="1" id="KW-0808">Transferase</keyword>
<dbReference type="InterPro" id="IPR029063">
    <property type="entry name" value="SAM-dependent_MTases_sf"/>
</dbReference>
<sequence length="99" mass="10806">MGILERTLPRALDSLRVGGRLVVESYQSLEDRIVKRTLAQGLKDTAPPGLPVVPEANRARLRALVKGALKADPTEVAQNPRSQSVRLRAVELVAPWSQS</sequence>
<dbReference type="PANTHER" id="PTHR11265">
    <property type="entry name" value="S-ADENOSYL-METHYLTRANSFERASE MRAW"/>
    <property type="match status" value="1"/>
</dbReference>
<protein>
    <submittedName>
        <fullName evidence="1">Ribosomal RNA small subunit methyltransferase H</fullName>
        <ecNumber evidence="1">2.1.1.199</ecNumber>
    </submittedName>
</protein>
<dbReference type="InterPro" id="IPR002903">
    <property type="entry name" value="RsmH"/>
</dbReference>
<gene>
    <name evidence="1" type="primary">rsmH_47</name>
    <name evidence="1" type="ORF">SDC9_197957</name>
</gene>
<dbReference type="EC" id="2.1.1.199" evidence="1"/>
<reference evidence="1" key="1">
    <citation type="submission" date="2019-08" db="EMBL/GenBank/DDBJ databases">
        <authorList>
            <person name="Kucharzyk K."/>
            <person name="Murdoch R.W."/>
            <person name="Higgins S."/>
            <person name="Loffler F."/>
        </authorList>
    </citation>
    <scope>NUCLEOTIDE SEQUENCE</scope>
</reference>
<dbReference type="GO" id="GO:0071424">
    <property type="term" value="F:rRNA (cytosine-N4-)-methyltransferase activity"/>
    <property type="evidence" value="ECO:0007669"/>
    <property type="project" value="TreeGrafter"/>
</dbReference>
<comment type="caution">
    <text evidence="1">The sequence shown here is derived from an EMBL/GenBank/DDBJ whole genome shotgun (WGS) entry which is preliminary data.</text>
</comment>
<dbReference type="Pfam" id="PF01795">
    <property type="entry name" value="Methyltransf_5"/>
    <property type="match status" value="1"/>
</dbReference>
<evidence type="ECO:0000313" key="1">
    <source>
        <dbReference type="EMBL" id="MPN50331.1"/>
    </source>
</evidence>
<accession>A0A645IG94</accession>